<proteinExistence type="predicted"/>
<dbReference type="GeneID" id="113084027"/>
<protein>
    <submittedName>
        <fullName evidence="4">PC4 and SFRS1-interacting protein-like</fullName>
    </submittedName>
</protein>
<dbReference type="SMART" id="SM00293">
    <property type="entry name" value="PWWP"/>
    <property type="match status" value="1"/>
</dbReference>
<gene>
    <name evidence="4" type="primary">LOC113084027</name>
</gene>
<sequence length="192" mass="21560">MARDFKPGDLIFAKMKGYPHWPARIDEIPYGAVKPSNIKFPIFFFGTHETAFLGPKDIFPYLPNKDKYGKPNKRKGFNEGLWEIENNPKVELNGHKIMNTGAVPVKDLNSSQEGDDEKRRKSAQVAGSDEEEGEKNECGDMEVSDQGHLKDEMATQMASTVTRSQCGGMRDSKSGRAAVVHIPNFFTDMKIY</sequence>
<organism evidence="3 4">
    <name type="scientific">Carassius auratus</name>
    <name type="common">Goldfish</name>
    <dbReference type="NCBI Taxonomy" id="7957"/>
    <lineage>
        <taxon>Eukaryota</taxon>
        <taxon>Metazoa</taxon>
        <taxon>Chordata</taxon>
        <taxon>Craniata</taxon>
        <taxon>Vertebrata</taxon>
        <taxon>Euteleostomi</taxon>
        <taxon>Actinopterygii</taxon>
        <taxon>Neopterygii</taxon>
        <taxon>Teleostei</taxon>
        <taxon>Ostariophysi</taxon>
        <taxon>Cypriniformes</taxon>
        <taxon>Cyprinidae</taxon>
        <taxon>Cyprininae</taxon>
        <taxon>Carassius</taxon>
    </lineage>
</organism>
<keyword evidence="3" id="KW-1185">Reference proteome</keyword>
<dbReference type="CDD" id="cd20151">
    <property type="entry name" value="PWWP_PSIP"/>
    <property type="match status" value="1"/>
</dbReference>
<dbReference type="Gene3D" id="2.30.30.140">
    <property type="match status" value="1"/>
</dbReference>
<feature type="compositionally biased region" description="Acidic residues" evidence="1">
    <location>
        <begin position="128"/>
        <end position="142"/>
    </location>
</feature>
<dbReference type="PROSITE" id="PS50812">
    <property type="entry name" value="PWWP"/>
    <property type="match status" value="1"/>
</dbReference>
<name>A0A6P6NPX7_CARAU</name>
<dbReference type="Pfam" id="PF00855">
    <property type="entry name" value="PWWP"/>
    <property type="match status" value="1"/>
</dbReference>
<feature type="region of interest" description="Disordered" evidence="1">
    <location>
        <begin position="101"/>
        <end position="142"/>
    </location>
</feature>
<dbReference type="FunFam" id="2.30.30.140:FF:000017">
    <property type="entry name" value="hepatoma-derived growth factor isoform X1"/>
    <property type="match status" value="1"/>
</dbReference>
<dbReference type="KEGG" id="caua:113084027"/>
<dbReference type="AlphaFoldDB" id="A0A6P6NPX7"/>
<reference evidence="4" key="1">
    <citation type="submission" date="2025-08" db="UniProtKB">
        <authorList>
            <consortium name="RefSeq"/>
        </authorList>
    </citation>
    <scope>IDENTIFICATION</scope>
    <source>
        <strain evidence="4">Wakin</strain>
        <tissue evidence="4">Muscle</tissue>
    </source>
</reference>
<dbReference type="PANTHER" id="PTHR12550:SF42">
    <property type="entry name" value="PC4 AND SFRS1-INTERACTING PROTEIN"/>
    <property type="match status" value="1"/>
</dbReference>
<dbReference type="Proteomes" id="UP000515129">
    <property type="component" value="Unplaced"/>
</dbReference>
<dbReference type="OrthoDB" id="62853at2759"/>
<accession>A0A6P6NPX7</accession>
<evidence type="ECO:0000256" key="1">
    <source>
        <dbReference type="SAM" id="MobiDB-lite"/>
    </source>
</evidence>
<evidence type="ECO:0000313" key="4">
    <source>
        <dbReference type="RefSeq" id="XP_026110544.1"/>
    </source>
</evidence>
<dbReference type="InterPro" id="IPR000313">
    <property type="entry name" value="PWWP_dom"/>
</dbReference>
<feature type="domain" description="PWWP" evidence="2">
    <location>
        <begin position="7"/>
        <end position="64"/>
    </location>
</feature>
<dbReference type="RefSeq" id="XP_026110544.1">
    <property type="nucleotide sequence ID" value="XM_026254759.1"/>
</dbReference>
<evidence type="ECO:0000259" key="2">
    <source>
        <dbReference type="PROSITE" id="PS50812"/>
    </source>
</evidence>
<dbReference type="SUPFAM" id="SSF63748">
    <property type="entry name" value="Tudor/PWWP/MBT"/>
    <property type="match status" value="1"/>
</dbReference>
<dbReference type="PANTHER" id="PTHR12550">
    <property type="entry name" value="HEPATOMA-DERIVED GROWTH FACTOR-RELATED"/>
    <property type="match status" value="1"/>
</dbReference>
<evidence type="ECO:0000313" key="3">
    <source>
        <dbReference type="Proteomes" id="UP000515129"/>
    </source>
</evidence>